<organism evidence="1 2">
    <name type="scientific">Neisseria wadsworthii 9715</name>
    <dbReference type="NCBI Taxonomy" id="1030841"/>
    <lineage>
        <taxon>Bacteria</taxon>
        <taxon>Pseudomonadati</taxon>
        <taxon>Pseudomonadota</taxon>
        <taxon>Betaproteobacteria</taxon>
        <taxon>Neisseriales</taxon>
        <taxon>Neisseriaceae</taxon>
        <taxon>Neisseria</taxon>
    </lineage>
</organism>
<evidence type="ECO:0000313" key="1">
    <source>
        <dbReference type="EMBL" id="EGZ44393.1"/>
    </source>
</evidence>
<dbReference type="PATRIC" id="fig|1030841.3.peg.2228"/>
<dbReference type="EMBL" id="AGAZ01000074">
    <property type="protein sequence ID" value="EGZ44393.1"/>
    <property type="molecule type" value="Genomic_DNA"/>
</dbReference>
<dbReference type="Proteomes" id="UP000005336">
    <property type="component" value="Unassembled WGS sequence"/>
</dbReference>
<protein>
    <submittedName>
        <fullName evidence="1">Uncharacterized protein</fullName>
    </submittedName>
</protein>
<keyword evidence="2" id="KW-1185">Reference proteome</keyword>
<comment type="caution">
    <text evidence="1">The sequence shown here is derived from an EMBL/GenBank/DDBJ whole genome shotgun (WGS) entry which is preliminary data.</text>
</comment>
<evidence type="ECO:0000313" key="2">
    <source>
        <dbReference type="Proteomes" id="UP000005336"/>
    </source>
</evidence>
<proteinExistence type="predicted"/>
<name>G4CT31_9NEIS</name>
<gene>
    <name evidence="1" type="ORF">HMPREF9370_2241</name>
</gene>
<dbReference type="HOGENOM" id="CLU_2936887_0_0_4"/>
<dbReference type="AlphaFoldDB" id="G4CT31"/>
<sequence length="60" mass="5889">MKEELMKKYVAIVAAALVSGVVLAAPKGDVPVKVGSASAPVDAASAPVDAASAPATLKKK</sequence>
<dbReference type="STRING" id="1030841.HMPREF9370_2241"/>
<reference evidence="1 2" key="1">
    <citation type="submission" date="2011-06" db="EMBL/GenBank/DDBJ databases">
        <authorList>
            <person name="Muzny D."/>
            <person name="Qin X."/>
            <person name="Deng J."/>
            <person name="Jiang H."/>
            <person name="Liu Y."/>
            <person name="Qu J."/>
            <person name="Song X.-Z."/>
            <person name="Zhang L."/>
            <person name="Thornton R."/>
            <person name="Coyle M."/>
            <person name="Francisco L."/>
            <person name="Jackson L."/>
            <person name="Javaid M."/>
            <person name="Korchina V."/>
            <person name="Kovar C."/>
            <person name="Mata R."/>
            <person name="Mathew T."/>
            <person name="Ngo R."/>
            <person name="Nguyen L."/>
            <person name="Nguyen N."/>
            <person name="Okwuonu G."/>
            <person name="Ongeri F."/>
            <person name="Pham C."/>
            <person name="Simmons D."/>
            <person name="Wilczek-Boney K."/>
            <person name="Hale W."/>
            <person name="Jakkamsetti A."/>
            <person name="Pham P."/>
            <person name="Ruth R."/>
            <person name="San Lucas F."/>
            <person name="Warren J."/>
            <person name="Zhang J."/>
            <person name="Zhao Z."/>
            <person name="Zhou C."/>
            <person name="Zhu D."/>
            <person name="Lee S."/>
            <person name="Bess C."/>
            <person name="Blankenburg K."/>
            <person name="Forbes L."/>
            <person name="Fu Q."/>
            <person name="Gubbala S."/>
            <person name="Hirani K."/>
            <person name="Jayaseelan J.C."/>
            <person name="Lara F."/>
            <person name="Munidasa M."/>
            <person name="Palculict T."/>
            <person name="Patil S."/>
            <person name="Pu L.-L."/>
            <person name="Saada N."/>
            <person name="Tang L."/>
            <person name="Weissenberger G."/>
            <person name="Zhu Y."/>
            <person name="Hemphill L."/>
            <person name="Shang Y."/>
            <person name="Youmans B."/>
            <person name="Ayvaz T."/>
            <person name="Ross M."/>
            <person name="Santibanez J."/>
            <person name="Aqrawi P."/>
            <person name="Gross S."/>
            <person name="Joshi V."/>
            <person name="Fowler G."/>
            <person name="Nazareth L."/>
            <person name="Reid J."/>
            <person name="Worley K."/>
            <person name="Petrosino J."/>
            <person name="Highlander S."/>
            <person name="Gibbs R."/>
        </authorList>
    </citation>
    <scope>NUCLEOTIDE SEQUENCE [LARGE SCALE GENOMIC DNA]</scope>
    <source>
        <strain evidence="1 2">9715</strain>
    </source>
</reference>
<accession>G4CT31</accession>